<dbReference type="SMART" id="SM01208">
    <property type="entry name" value="G5"/>
    <property type="match status" value="1"/>
</dbReference>
<dbReference type="Gene3D" id="2.40.40.10">
    <property type="entry name" value="RlpA-like domain"/>
    <property type="match status" value="1"/>
</dbReference>
<dbReference type="PANTHER" id="PTHR39160">
    <property type="entry name" value="CELL WALL-BINDING PROTEIN YOCH"/>
    <property type="match status" value="1"/>
</dbReference>
<protein>
    <submittedName>
        <fullName evidence="3">3D domain protein</fullName>
    </submittedName>
</protein>
<dbReference type="Pfam" id="PF03990">
    <property type="entry name" value="DUF348"/>
    <property type="match status" value="2"/>
</dbReference>
<proteinExistence type="predicted"/>
<dbReference type="Pfam" id="PF07501">
    <property type="entry name" value="G5"/>
    <property type="match status" value="1"/>
</dbReference>
<reference evidence="3 4" key="1">
    <citation type="submission" date="2016-01" db="EMBL/GenBank/DDBJ databases">
        <authorList>
            <person name="Oliw E.H."/>
        </authorList>
    </citation>
    <scope>NUCLEOTIDE SEQUENCE [LARGE SCALE GENOMIC DNA]</scope>
    <source>
        <strain evidence="3 4">CMW7756A</strain>
    </source>
</reference>
<dbReference type="Gene3D" id="2.20.230.10">
    <property type="entry name" value="Resuscitation-promoting factor rpfb"/>
    <property type="match status" value="1"/>
</dbReference>
<dbReference type="GO" id="GO:0009254">
    <property type="term" value="P:peptidoglycan turnover"/>
    <property type="evidence" value="ECO:0007669"/>
    <property type="project" value="InterPro"/>
</dbReference>
<dbReference type="InterPro" id="IPR011098">
    <property type="entry name" value="G5_dom"/>
</dbReference>
<dbReference type="Pfam" id="PF06725">
    <property type="entry name" value="3D"/>
    <property type="match status" value="1"/>
</dbReference>
<keyword evidence="1" id="KW-0732">Signal</keyword>
<sequence length="333" mass="36680">MEVIFLNKKNIFRNAKFILIALALVSILTMGFSTALGKDVELNINGKTKTVFTYEKTVGDFLEKEGIVLKNKDLVSPGLDEEITKDTKILITSPKSYHIKDGNKTLIAEANGYTVADVLENLDIKLNKLDRVSLPLDEIAKQGMEIKIDRVVEENLVNKVEIPFETETRENNEMFKDEKKVITKGQVGEKLENLKNTYVNGNLESTEVLKSEITKEPVKEVVEVGTKQGSAAPNGKSAKRVIVMQATAYDPTAGSKTAMGTRARVGAVAVDPRVIPLGSKLYIESMDGFASYGYATAEDTGGAIKGNRIDLFYSTNAQAMKFGRRNVKVYVLD</sequence>
<dbReference type="GO" id="GO:0019867">
    <property type="term" value="C:outer membrane"/>
    <property type="evidence" value="ECO:0007669"/>
    <property type="project" value="InterPro"/>
</dbReference>
<evidence type="ECO:0000313" key="3">
    <source>
        <dbReference type="EMBL" id="KXA31732.1"/>
    </source>
</evidence>
<dbReference type="GO" id="GO:0004553">
    <property type="term" value="F:hydrolase activity, hydrolyzing O-glycosyl compounds"/>
    <property type="evidence" value="ECO:0007669"/>
    <property type="project" value="InterPro"/>
</dbReference>
<dbReference type="PROSITE" id="PS51109">
    <property type="entry name" value="G5"/>
    <property type="match status" value="1"/>
</dbReference>
<dbReference type="PATRIC" id="fig|54005.3.peg.257"/>
<evidence type="ECO:0000256" key="1">
    <source>
        <dbReference type="ARBA" id="ARBA00022729"/>
    </source>
</evidence>
<dbReference type="EMBL" id="LRQE01000004">
    <property type="protein sequence ID" value="KXA31732.1"/>
    <property type="molecule type" value="Genomic_DNA"/>
</dbReference>
<evidence type="ECO:0000313" key="4">
    <source>
        <dbReference type="Proteomes" id="UP000070174"/>
    </source>
</evidence>
<dbReference type="InterPro" id="IPR007137">
    <property type="entry name" value="DUF348"/>
</dbReference>
<evidence type="ECO:0000259" key="2">
    <source>
        <dbReference type="PROSITE" id="PS51109"/>
    </source>
</evidence>
<dbReference type="Proteomes" id="UP000070174">
    <property type="component" value="Unassembled WGS sequence"/>
</dbReference>
<dbReference type="CDD" id="cd22786">
    <property type="entry name" value="DPBB_YuiC-like"/>
    <property type="match status" value="1"/>
</dbReference>
<comment type="caution">
    <text evidence="3">The sequence shown here is derived from an EMBL/GenBank/DDBJ whole genome shotgun (WGS) entry which is preliminary data.</text>
</comment>
<organism evidence="3">
    <name type="scientific">Peptoniphilus harei</name>
    <dbReference type="NCBI Taxonomy" id="54005"/>
    <lineage>
        <taxon>Bacteria</taxon>
        <taxon>Bacillati</taxon>
        <taxon>Bacillota</taxon>
        <taxon>Tissierellia</taxon>
        <taxon>Tissierellales</taxon>
        <taxon>Peptoniphilaceae</taxon>
        <taxon>Peptoniphilus</taxon>
    </lineage>
</organism>
<accession>A0A133PSE2</accession>
<feature type="domain" description="G5" evidence="2">
    <location>
        <begin position="148"/>
        <end position="228"/>
    </location>
</feature>
<gene>
    <name evidence="3" type="ORF">HMPREF3229_00261</name>
</gene>
<dbReference type="AlphaFoldDB" id="A0A133PSE2"/>
<name>A0A133PSE2_9FIRM</name>
<dbReference type="InterPro" id="IPR036908">
    <property type="entry name" value="RlpA-like_sf"/>
</dbReference>
<dbReference type="PANTHER" id="PTHR39160:SF4">
    <property type="entry name" value="RESUSCITATION-PROMOTING FACTOR RPFB"/>
    <property type="match status" value="1"/>
</dbReference>
<dbReference type="InterPro" id="IPR010611">
    <property type="entry name" value="3D_dom"/>
</dbReference>
<dbReference type="SUPFAM" id="SSF50685">
    <property type="entry name" value="Barwin-like endoglucanases"/>
    <property type="match status" value="1"/>
</dbReference>
<dbReference type="InterPro" id="IPR051933">
    <property type="entry name" value="Resuscitation_pf_RpfB"/>
</dbReference>